<reference evidence="1" key="1">
    <citation type="submission" date="2023-07" db="EMBL/GenBank/DDBJ databases">
        <title>Black Yeasts Isolated from many extreme environments.</title>
        <authorList>
            <person name="Coleine C."/>
            <person name="Stajich J.E."/>
            <person name="Selbmann L."/>
        </authorList>
    </citation>
    <scope>NUCLEOTIDE SEQUENCE</scope>
    <source>
        <strain evidence="1">CCFEE 5714</strain>
    </source>
</reference>
<organism evidence="1 2">
    <name type="scientific">Vermiconidia calcicola</name>
    <dbReference type="NCBI Taxonomy" id="1690605"/>
    <lineage>
        <taxon>Eukaryota</taxon>
        <taxon>Fungi</taxon>
        <taxon>Dikarya</taxon>
        <taxon>Ascomycota</taxon>
        <taxon>Pezizomycotina</taxon>
        <taxon>Dothideomycetes</taxon>
        <taxon>Dothideomycetidae</taxon>
        <taxon>Mycosphaerellales</taxon>
        <taxon>Extremaceae</taxon>
        <taxon>Vermiconidia</taxon>
    </lineage>
</organism>
<gene>
    <name evidence="1" type="ORF">LTR37_006586</name>
</gene>
<protein>
    <submittedName>
        <fullName evidence="1">Uncharacterized protein</fullName>
    </submittedName>
</protein>
<accession>A0ACC3NGU6</accession>
<comment type="caution">
    <text evidence="1">The sequence shown here is derived from an EMBL/GenBank/DDBJ whole genome shotgun (WGS) entry which is preliminary data.</text>
</comment>
<dbReference type="EMBL" id="JAUTXU010000044">
    <property type="protein sequence ID" value="KAK3716141.1"/>
    <property type="molecule type" value="Genomic_DNA"/>
</dbReference>
<dbReference type="Proteomes" id="UP001281147">
    <property type="component" value="Unassembled WGS sequence"/>
</dbReference>
<keyword evidence="2" id="KW-1185">Reference proteome</keyword>
<proteinExistence type="predicted"/>
<evidence type="ECO:0000313" key="2">
    <source>
        <dbReference type="Proteomes" id="UP001281147"/>
    </source>
</evidence>
<name>A0ACC3NGU6_9PEZI</name>
<evidence type="ECO:0000313" key="1">
    <source>
        <dbReference type="EMBL" id="KAK3716141.1"/>
    </source>
</evidence>
<sequence length="544" mass="61513">MTLASIAGAEARPRRTILAVVTVGRYTCAAPILEICRTLHERGHRIEFACLEGWQKLTVPHPFVSKTHVVGRDLTVEEDEAVYRFLDASGIRTPTERLNMFQGFNIMFGWWGETYANIKSLCQGQQADFIFADDLADACVDIASELHIPLATLAPQLNPSICPAPYVPGMPGYQLKHLTNEHASLWDRMMEELCRRNLISAAKPFNTELMEMRKRAAVSLGPALPKPRYLCFVNSFFGLEVPKDLPPLVRLVGPILAEVWPPLSESPDVEAFLEQHQRVLYVAFGTHIVTPGLRMRRLIDGIDAAMDAGLLDGVVWAMKNVKVNIEETTTTDPRLDYKTILANRNPHWLIQGWVPQRAVLAHPSVCLFLSHCGASSTAETVFHGVPVLAMPGYGDQLGHSMRLEAAGAGLRLDKHRFSAQDVEICITRIAKEEAASFARNVLRLRRIAHANSQRKHEAAHMVEELLYDHELRFQIPPHGQEWASDGVNNVYERSVRGRELQPCHLETSDMRMSWIKRNNLDVWILYYVYLPFLLLASFFDRERR</sequence>